<dbReference type="Proteomes" id="UP001374579">
    <property type="component" value="Unassembled WGS sequence"/>
</dbReference>
<gene>
    <name evidence="1" type="ORF">V1264_019823</name>
</gene>
<evidence type="ECO:0000313" key="2">
    <source>
        <dbReference type="Proteomes" id="UP001374579"/>
    </source>
</evidence>
<proteinExistence type="predicted"/>
<keyword evidence="2" id="KW-1185">Reference proteome</keyword>
<evidence type="ECO:0000313" key="1">
    <source>
        <dbReference type="EMBL" id="KAK7101441.1"/>
    </source>
</evidence>
<organism evidence="1 2">
    <name type="scientific">Littorina saxatilis</name>
    <dbReference type="NCBI Taxonomy" id="31220"/>
    <lineage>
        <taxon>Eukaryota</taxon>
        <taxon>Metazoa</taxon>
        <taxon>Spiralia</taxon>
        <taxon>Lophotrochozoa</taxon>
        <taxon>Mollusca</taxon>
        <taxon>Gastropoda</taxon>
        <taxon>Caenogastropoda</taxon>
        <taxon>Littorinimorpha</taxon>
        <taxon>Littorinoidea</taxon>
        <taxon>Littorinidae</taxon>
        <taxon>Littorina</taxon>
    </lineage>
</organism>
<dbReference type="EMBL" id="JBAMIC010000010">
    <property type="protein sequence ID" value="KAK7101441.1"/>
    <property type="molecule type" value="Genomic_DNA"/>
</dbReference>
<name>A0AAN9B8S7_9CAEN</name>
<sequence>MSCYTALQKSRSCSFHHISFHSNQVGSQRDTPQSRYHTVVPIGTDRSLQGSPYRICCPCSPCHIRVAASRRDKDSGRWTCYTQHLHHTFHTAPCSCLRTSHHRKAFDTFCLCNPVGTCCSDLSSCHTTCCCSKSTCSACSLGHLKTACTS</sequence>
<comment type="caution">
    <text evidence="1">The sequence shown here is derived from an EMBL/GenBank/DDBJ whole genome shotgun (WGS) entry which is preliminary data.</text>
</comment>
<accession>A0AAN9B8S7</accession>
<reference evidence="1 2" key="1">
    <citation type="submission" date="2024-02" db="EMBL/GenBank/DDBJ databases">
        <title>Chromosome-scale genome assembly of the rough periwinkle Littorina saxatilis.</title>
        <authorList>
            <person name="De Jode A."/>
            <person name="Faria R."/>
            <person name="Formenti G."/>
            <person name="Sims Y."/>
            <person name="Smith T.P."/>
            <person name="Tracey A."/>
            <person name="Wood J.M.D."/>
            <person name="Zagrodzka Z.B."/>
            <person name="Johannesson K."/>
            <person name="Butlin R.K."/>
            <person name="Leder E.H."/>
        </authorList>
    </citation>
    <scope>NUCLEOTIDE SEQUENCE [LARGE SCALE GENOMIC DNA]</scope>
    <source>
        <strain evidence="1">Snail1</strain>
        <tissue evidence="1">Muscle</tissue>
    </source>
</reference>
<dbReference type="AlphaFoldDB" id="A0AAN9B8S7"/>
<protein>
    <submittedName>
        <fullName evidence="1">Uncharacterized protein</fullName>
    </submittedName>
</protein>